<accession>A0ABS1R902</accession>
<dbReference type="Gene3D" id="2.160.20.120">
    <property type="match status" value="1"/>
</dbReference>
<proteinExistence type="predicted"/>
<organism evidence="1 2">
    <name type="scientific">Sphingobacterium faecale</name>
    <dbReference type="NCBI Taxonomy" id="2803775"/>
    <lineage>
        <taxon>Bacteria</taxon>
        <taxon>Pseudomonadati</taxon>
        <taxon>Bacteroidota</taxon>
        <taxon>Sphingobacteriia</taxon>
        <taxon>Sphingobacteriales</taxon>
        <taxon>Sphingobacteriaceae</taxon>
        <taxon>Sphingobacterium</taxon>
    </lineage>
</organism>
<comment type="caution">
    <text evidence="1">The sequence shown here is derived from an EMBL/GenBank/DDBJ whole genome shotgun (WGS) entry which is preliminary data.</text>
</comment>
<protein>
    <recommendedName>
        <fullName evidence="3">Auto-transporter adhesin head GIN domain-containing protein</fullName>
    </recommendedName>
</protein>
<keyword evidence="2" id="KW-1185">Reference proteome</keyword>
<evidence type="ECO:0000313" key="2">
    <source>
        <dbReference type="Proteomes" id="UP000625283"/>
    </source>
</evidence>
<gene>
    <name evidence="1" type="ORF">JKG61_20650</name>
</gene>
<name>A0ABS1R902_9SPHI</name>
<reference evidence="1 2" key="1">
    <citation type="submission" date="2021-01" db="EMBL/GenBank/DDBJ databases">
        <title>C459-1 draft genome sequence.</title>
        <authorList>
            <person name="Zhang X.-F."/>
        </authorList>
    </citation>
    <scope>NUCLEOTIDE SEQUENCE [LARGE SCALE GENOMIC DNA]</scope>
    <source>
        <strain evidence="2">C459-1</strain>
    </source>
</reference>
<evidence type="ECO:0000313" key="1">
    <source>
        <dbReference type="EMBL" id="MBL1411178.1"/>
    </source>
</evidence>
<dbReference type="EMBL" id="JAERTY010000013">
    <property type="protein sequence ID" value="MBL1411178.1"/>
    <property type="molecule type" value="Genomic_DNA"/>
</dbReference>
<dbReference type="Proteomes" id="UP000625283">
    <property type="component" value="Unassembled WGS sequence"/>
</dbReference>
<sequence>MKKSNIILLLSIAFAITYFFCPAVFGIISVDYQGNPTDPISRFWLNLYPNNINLNGEKIIKHIKIIGCKESTASLEIKKAGEHLLKSDDQQNFEYKLHKDTLEIQLKKGDTYLYLEQPMPIQSISCTDHANLKLIPVQPTTDSLQQLNITLADKSVLRMGEYTKKHGNGIINGSYGPIKIKNLKLNLSHQSKAYLNGIQADECTAELTDAFLNCQQSTYIDSLKIYLNGKSSIKNAYLATDSRWIANAKPSNEPNIGHLIVSGNMTYFNKNFIRPHTHITTR</sequence>
<evidence type="ECO:0008006" key="3">
    <source>
        <dbReference type="Google" id="ProtNLM"/>
    </source>
</evidence>
<dbReference type="RefSeq" id="WP_202104907.1">
    <property type="nucleotide sequence ID" value="NZ_JAERTY010000013.1"/>
</dbReference>